<dbReference type="EMBL" id="JBHUCM010000043">
    <property type="protein sequence ID" value="MFD1544148.1"/>
    <property type="molecule type" value="Genomic_DNA"/>
</dbReference>
<reference evidence="3" key="1">
    <citation type="journal article" date="2019" name="Int. J. Syst. Evol. Microbiol.">
        <title>The Global Catalogue of Microorganisms (GCM) 10K type strain sequencing project: providing services to taxonomists for standard genome sequencing and annotation.</title>
        <authorList>
            <consortium name="The Broad Institute Genomics Platform"/>
            <consortium name="The Broad Institute Genome Sequencing Center for Infectious Disease"/>
            <person name="Wu L."/>
            <person name="Ma J."/>
        </authorList>
    </citation>
    <scope>NUCLEOTIDE SEQUENCE [LARGE SCALE GENOMIC DNA]</scope>
    <source>
        <strain evidence="3">CGMCC 1.15399</strain>
    </source>
</reference>
<evidence type="ECO:0000259" key="1">
    <source>
        <dbReference type="Pfam" id="PF00190"/>
    </source>
</evidence>
<dbReference type="RefSeq" id="WP_219528333.1">
    <property type="nucleotide sequence ID" value="NZ_JAHKRM010000004.1"/>
</dbReference>
<evidence type="ECO:0000313" key="2">
    <source>
        <dbReference type="EMBL" id="MFD1544148.1"/>
    </source>
</evidence>
<protein>
    <submittedName>
        <fullName evidence="2">Cupin domain-containing protein</fullName>
    </submittedName>
</protein>
<organism evidence="2 3">
    <name type="scientific">Nonomuraea guangzhouensis</name>
    <dbReference type="NCBI Taxonomy" id="1291555"/>
    <lineage>
        <taxon>Bacteria</taxon>
        <taxon>Bacillati</taxon>
        <taxon>Actinomycetota</taxon>
        <taxon>Actinomycetes</taxon>
        <taxon>Streptosporangiales</taxon>
        <taxon>Streptosporangiaceae</taxon>
        <taxon>Nonomuraea</taxon>
    </lineage>
</organism>
<evidence type="ECO:0000313" key="3">
    <source>
        <dbReference type="Proteomes" id="UP001597097"/>
    </source>
</evidence>
<dbReference type="PANTHER" id="PTHR36440:SF1">
    <property type="entry name" value="PUTATIVE (AFU_ORTHOLOGUE AFUA_8G07350)-RELATED"/>
    <property type="match status" value="1"/>
</dbReference>
<dbReference type="InterPro" id="IPR006045">
    <property type="entry name" value="Cupin_1"/>
</dbReference>
<sequence>MTDGLLLPPGAGSRIQTAGITLKVGAERSASWSVFEADVAPGFDVGAHLHHNVEEVFYVLDGELELLAFHPRDKAGGDWRTWESDTGTPVFKGGPGSVMFVPAGCPHAFFNPGPEPARMLFLVSPSGHEHYLRELADLIATGRPPDQEAIAALRARHDIHQLTPFVNRL</sequence>
<comment type="caution">
    <text evidence="2">The sequence shown here is derived from an EMBL/GenBank/DDBJ whole genome shotgun (WGS) entry which is preliminary data.</text>
</comment>
<keyword evidence="3" id="KW-1185">Reference proteome</keyword>
<dbReference type="Proteomes" id="UP001597097">
    <property type="component" value="Unassembled WGS sequence"/>
</dbReference>
<accession>A0ABW4GMY1</accession>
<feature type="domain" description="Cupin type-1" evidence="1">
    <location>
        <begin position="31"/>
        <end position="128"/>
    </location>
</feature>
<proteinExistence type="predicted"/>
<gene>
    <name evidence="2" type="ORF">ACFSJ0_44400</name>
</gene>
<dbReference type="PANTHER" id="PTHR36440">
    <property type="entry name" value="PUTATIVE (AFU_ORTHOLOGUE AFUA_8G07350)-RELATED"/>
    <property type="match status" value="1"/>
</dbReference>
<name>A0ABW4GMY1_9ACTN</name>
<dbReference type="Pfam" id="PF00190">
    <property type="entry name" value="Cupin_1"/>
    <property type="match status" value="1"/>
</dbReference>
<dbReference type="InterPro" id="IPR053146">
    <property type="entry name" value="QDO-like"/>
</dbReference>